<name>A0ABD6CYI6_9EURY</name>
<feature type="domain" description="Cyclodeaminase/cyclohydrolase" evidence="1">
    <location>
        <begin position="9"/>
        <end position="169"/>
    </location>
</feature>
<evidence type="ECO:0000313" key="2">
    <source>
        <dbReference type="EMBL" id="MFD1633483.1"/>
    </source>
</evidence>
<dbReference type="InterPro" id="IPR007044">
    <property type="entry name" value="Cyclodeamin/CycHdrlase"/>
</dbReference>
<evidence type="ECO:0000313" key="3">
    <source>
        <dbReference type="Proteomes" id="UP001597075"/>
    </source>
</evidence>
<dbReference type="AlphaFoldDB" id="A0ABD6CYI6"/>
<dbReference type="InterPro" id="IPR036178">
    <property type="entry name" value="Formintransfe-cycloase-like_sf"/>
</dbReference>
<proteinExistence type="predicted"/>
<evidence type="ECO:0000259" key="1">
    <source>
        <dbReference type="Pfam" id="PF04961"/>
    </source>
</evidence>
<protein>
    <submittedName>
        <fullName evidence="2">Cyclodeaminase/cyclohydrolase family protein</fullName>
    </submittedName>
</protein>
<dbReference type="RefSeq" id="WP_256405636.1">
    <property type="nucleotide sequence ID" value="NZ_CP187151.1"/>
</dbReference>
<dbReference type="EMBL" id="JBHUDL010000009">
    <property type="protein sequence ID" value="MFD1633483.1"/>
    <property type="molecule type" value="Genomic_DNA"/>
</dbReference>
<sequence length="188" mass="19272">MTDDTRALGRLLDDVASASAAPAGGTAAAVTGALGTALCEMVCLHTDGNEAGTLADVRADLRITRDHLTDLAAADASVVDDLFASDGNPSEAGRKRAVGVPLTTAAACLTALELVVEATERGTPPTVADAATGVLLIDAALRASLRTARHNLSWVADPVFVAGIEERAARIDAQADDARHRALEHADR</sequence>
<gene>
    <name evidence="2" type="ORF">ACFSBJ_07000</name>
</gene>
<organism evidence="2 3">
    <name type="scientific">Haloplanus ruber</name>
    <dbReference type="NCBI Taxonomy" id="869892"/>
    <lineage>
        <taxon>Archaea</taxon>
        <taxon>Methanobacteriati</taxon>
        <taxon>Methanobacteriota</taxon>
        <taxon>Stenosarchaea group</taxon>
        <taxon>Halobacteria</taxon>
        <taxon>Halobacteriales</taxon>
        <taxon>Haloferacaceae</taxon>
        <taxon>Haloplanus</taxon>
    </lineage>
</organism>
<dbReference type="Pfam" id="PF04961">
    <property type="entry name" value="FTCD_C"/>
    <property type="match status" value="1"/>
</dbReference>
<dbReference type="Gene3D" id="1.20.120.680">
    <property type="entry name" value="Formiminotetrahydrofolate cyclodeaminase monomer, up-and-down helical bundle"/>
    <property type="match status" value="1"/>
</dbReference>
<comment type="caution">
    <text evidence="2">The sequence shown here is derived from an EMBL/GenBank/DDBJ whole genome shotgun (WGS) entry which is preliminary data.</text>
</comment>
<reference evidence="2 3" key="1">
    <citation type="journal article" date="2019" name="Int. J. Syst. Evol. Microbiol.">
        <title>The Global Catalogue of Microorganisms (GCM) 10K type strain sequencing project: providing services to taxonomists for standard genome sequencing and annotation.</title>
        <authorList>
            <consortium name="The Broad Institute Genomics Platform"/>
            <consortium name="The Broad Institute Genome Sequencing Center for Infectious Disease"/>
            <person name="Wu L."/>
            <person name="Ma J."/>
        </authorList>
    </citation>
    <scope>NUCLEOTIDE SEQUENCE [LARGE SCALE GENOMIC DNA]</scope>
    <source>
        <strain evidence="2 3">CGMCC 1.10594</strain>
    </source>
</reference>
<dbReference type="Proteomes" id="UP001597075">
    <property type="component" value="Unassembled WGS sequence"/>
</dbReference>
<accession>A0ABD6CYI6</accession>
<dbReference type="SUPFAM" id="SSF101262">
    <property type="entry name" value="Methenyltetrahydrofolate cyclohydrolase-like"/>
    <property type="match status" value="1"/>
</dbReference>
<keyword evidence="3" id="KW-1185">Reference proteome</keyword>